<protein>
    <submittedName>
        <fullName evidence="1">Uncharacterized protein</fullName>
    </submittedName>
</protein>
<organism evidence="1 2">
    <name type="scientific">Mycteria americana</name>
    <name type="common">Wood stork</name>
    <dbReference type="NCBI Taxonomy" id="33587"/>
    <lineage>
        <taxon>Eukaryota</taxon>
        <taxon>Metazoa</taxon>
        <taxon>Chordata</taxon>
        <taxon>Craniata</taxon>
        <taxon>Vertebrata</taxon>
        <taxon>Euteleostomi</taxon>
        <taxon>Archelosauria</taxon>
        <taxon>Archosauria</taxon>
        <taxon>Dinosauria</taxon>
        <taxon>Saurischia</taxon>
        <taxon>Theropoda</taxon>
        <taxon>Coelurosauria</taxon>
        <taxon>Aves</taxon>
        <taxon>Neognathae</taxon>
        <taxon>Neoaves</taxon>
        <taxon>Aequornithes</taxon>
        <taxon>Ciconiiformes</taxon>
        <taxon>Ciconiidae</taxon>
        <taxon>Mycteria</taxon>
    </lineage>
</organism>
<gene>
    <name evidence="1" type="ORF">QYF61_025581</name>
</gene>
<reference evidence="1 2" key="1">
    <citation type="journal article" date="2023" name="J. Hered.">
        <title>Chromosome-level genome of the wood stork (Mycteria americana) provides insight into avian chromosome evolution.</title>
        <authorList>
            <person name="Flamio R. Jr."/>
            <person name="Ramstad K.M."/>
        </authorList>
    </citation>
    <scope>NUCLEOTIDE SEQUENCE [LARGE SCALE GENOMIC DNA]</scope>
    <source>
        <strain evidence="1">JAX WOST 10</strain>
    </source>
</reference>
<proteinExistence type="predicted"/>
<evidence type="ECO:0000313" key="1">
    <source>
        <dbReference type="EMBL" id="KAK4819114.1"/>
    </source>
</evidence>
<dbReference type="AlphaFoldDB" id="A0AAN7N6R2"/>
<dbReference type="EMBL" id="JAUNZN010000007">
    <property type="protein sequence ID" value="KAK4819114.1"/>
    <property type="molecule type" value="Genomic_DNA"/>
</dbReference>
<name>A0AAN7N6R2_MYCAM</name>
<sequence length="64" mass="7025">MKMVRGLEHLCCEDRLRELGLFSLEKGRLRADLIAAFQYFKGASSRLGLGKRLGGDTAGTADPK</sequence>
<keyword evidence="2" id="KW-1185">Reference proteome</keyword>
<accession>A0AAN7N6R2</accession>
<comment type="caution">
    <text evidence="1">The sequence shown here is derived from an EMBL/GenBank/DDBJ whole genome shotgun (WGS) entry which is preliminary data.</text>
</comment>
<evidence type="ECO:0000313" key="2">
    <source>
        <dbReference type="Proteomes" id="UP001333110"/>
    </source>
</evidence>
<dbReference type="Proteomes" id="UP001333110">
    <property type="component" value="Unassembled WGS sequence"/>
</dbReference>